<proteinExistence type="predicted"/>
<dbReference type="SUPFAM" id="SSF54427">
    <property type="entry name" value="NTF2-like"/>
    <property type="match status" value="1"/>
</dbReference>
<accession>A0ABT8GJ68</accession>
<feature type="domain" description="DUF4440" evidence="1">
    <location>
        <begin position="12"/>
        <end position="111"/>
    </location>
</feature>
<dbReference type="EMBL" id="JAUHQA010000001">
    <property type="protein sequence ID" value="MDN4481483.1"/>
    <property type="molecule type" value="Genomic_DNA"/>
</dbReference>
<keyword evidence="3" id="KW-1185">Reference proteome</keyword>
<dbReference type="InterPro" id="IPR027843">
    <property type="entry name" value="DUF4440"/>
</dbReference>
<dbReference type="Gene3D" id="3.10.450.50">
    <property type="match status" value="1"/>
</dbReference>
<reference evidence="2" key="1">
    <citation type="submission" date="2023-06" db="EMBL/GenBank/DDBJ databases">
        <title>Egi l300058.</title>
        <authorList>
            <person name="Gao L."/>
            <person name="Fang B.-Z."/>
            <person name="Li W.-J."/>
        </authorList>
    </citation>
    <scope>NUCLEOTIDE SEQUENCE</scope>
    <source>
        <strain evidence="2">EGI L300058</strain>
    </source>
</reference>
<evidence type="ECO:0000313" key="3">
    <source>
        <dbReference type="Proteomes" id="UP001172708"/>
    </source>
</evidence>
<dbReference type="RefSeq" id="WP_301143148.1">
    <property type="nucleotide sequence ID" value="NZ_JAUHQA010000001.1"/>
</dbReference>
<evidence type="ECO:0000259" key="1">
    <source>
        <dbReference type="Pfam" id="PF14534"/>
    </source>
</evidence>
<dbReference type="Pfam" id="PF14534">
    <property type="entry name" value="DUF4440"/>
    <property type="match status" value="1"/>
</dbReference>
<name>A0ABT8GJ68_9MICO</name>
<gene>
    <name evidence="2" type="ORF">QQX02_11165</name>
</gene>
<dbReference type="Proteomes" id="UP001172708">
    <property type="component" value="Unassembled WGS sequence"/>
</dbReference>
<organism evidence="2 3">
    <name type="scientific">Demequina muriae</name>
    <dbReference type="NCBI Taxonomy" id="3051664"/>
    <lineage>
        <taxon>Bacteria</taxon>
        <taxon>Bacillati</taxon>
        <taxon>Actinomycetota</taxon>
        <taxon>Actinomycetes</taxon>
        <taxon>Micrococcales</taxon>
        <taxon>Demequinaceae</taxon>
        <taxon>Demequina</taxon>
    </lineage>
</organism>
<evidence type="ECO:0000313" key="2">
    <source>
        <dbReference type="EMBL" id="MDN4481483.1"/>
    </source>
</evidence>
<dbReference type="InterPro" id="IPR032710">
    <property type="entry name" value="NTF2-like_dom_sf"/>
</dbReference>
<protein>
    <submittedName>
        <fullName evidence="2">Nuclear transport factor 2 family protein</fullName>
    </submittedName>
</protein>
<comment type="caution">
    <text evidence="2">The sequence shown here is derived from an EMBL/GenBank/DDBJ whole genome shotgun (WGS) entry which is preliminary data.</text>
</comment>
<sequence length="121" mass="13839">MQELTRDEVLTLQAMEEAMWRPETRFDLRFMGAVLADEFAEVGRSGRTFTRDETLALQPVEIDVELPLTDFTAVAICEDVALVRYTSVPTRAVRGAAHRTSVWVNDGRWRLRFHQATPTDI</sequence>